<dbReference type="RefSeq" id="WP_045025817.1">
    <property type="nucleotide sequence ID" value="NZ_JRHC01000001.1"/>
</dbReference>
<keyword evidence="2" id="KW-1185">Reference proteome</keyword>
<evidence type="ECO:0000313" key="1">
    <source>
        <dbReference type="EMBL" id="KJF44260.1"/>
    </source>
</evidence>
<sequence>MSKKFFYKNKVVIIIVSAFVLIVIGDKLPTTKECFEYFFPPQNSEVLLKNIHNFINQTNLDSELSYEQLKLEMQNPENCKKLYEQLEGKFSELPSEYDKFYNEIYKIDTLKNVFHCDEKLDNLDILIVEIHHDFRPYLEKFITKDYLTELKKVSNYHYLSIISNLISRYTLSQSVDELNTIYKKRIDLNEYFRFPIRDGFIPYEEFNDYNQIALGTNNSITFKNTNDRDAIIFLCLPNSNRVIKNIYVNKGNNYTMHGIANGVYFLKVAFGNNFNPEKNNFNQTIVGGFEKNVSFQTFANSDDWFSFKNDLTQYEVTLFAVENGNLEGKTISENDFFTN</sequence>
<dbReference type="Proteomes" id="UP000032544">
    <property type="component" value="Unassembled WGS sequence"/>
</dbReference>
<gene>
    <name evidence="1" type="ORF">LH29_01715</name>
</gene>
<dbReference type="OrthoDB" id="1495940at2"/>
<accession>A0A0D8JBB2</accession>
<proteinExistence type="predicted"/>
<name>A0A0D8JBB2_9BACT</name>
<dbReference type="EMBL" id="JRHC01000001">
    <property type="protein sequence ID" value="KJF44260.1"/>
    <property type="molecule type" value="Genomic_DNA"/>
</dbReference>
<reference evidence="1 2" key="1">
    <citation type="submission" date="2014-09" db="EMBL/GenBank/DDBJ databases">
        <title>Draft Genome Sequence of Draconibacterium sp. JN14CK-3.</title>
        <authorList>
            <person name="Dong C."/>
            <person name="Lai Q."/>
            <person name="Shao Z."/>
        </authorList>
    </citation>
    <scope>NUCLEOTIDE SEQUENCE [LARGE SCALE GENOMIC DNA]</scope>
    <source>
        <strain evidence="1 2">JN14CK-3</strain>
    </source>
</reference>
<dbReference type="STRING" id="1544798.LH29_01715"/>
<evidence type="ECO:0000313" key="2">
    <source>
        <dbReference type="Proteomes" id="UP000032544"/>
    </source>
</evidence>
<comment type="caution">
    <text evidence="1">The sequence shown here is derived from an EMBL/GenBank/DDBJ whole genome shotgun (WGS) entry which is preliminary data.</text>
</comment>
<dbReference type="AlphaFoldDB" id="A0A0D8JBB2"/>
<organism evidence="1 2">
    <name type="scientific">Draconibacterium sediminis</name>
    <dbReference type="NCBI Taxonomy" id="1544798"/>
    <lineage>
        <taxon>Bacteria</taxon>
        <taxon>Pseudomonadati</taxon>
        <taxon>Bacteroidota</taxon>
        <taxon>Bacteroidia</taxon>
        <taxon>Marinilabiliales</taxon>
        <taxon>Prolixibacteraceae</taxon>
        <taxon>Draconibacterium</taxon>
    </lineage>
</organism>
<protein>
    <submittedName>
        <fullName evidence="1">Uncharacterized protein</fullName>
    </submittedName>
</protein>